<dbReference type="Proteomes" id="UP001164746">
    <property type="component" value="Chromosome 17"/>
</dbReference>
<protein>
    <submittedName>
        <fullName evidence="1">Uncharacterized protein</fullName>
    </submittedName>
</protein>
<dbReference type="EMBL" id="CP111028">
    <property type="protein sequence ID" value="WAR31356.1"/>
    <property type="molecule type" value="Genomic_DNA"/>
</dbReference>
<evidence type="ECO:0000313" key="1">
    <source>
        <dbReference type="EMBL" id="WAR31356.1"/>
    </source>
</evidence>
<keyword evidence="2" id="KW-1185">Reference proteome</keyword>
<name>A0ABY7GDZ5_MYAAR</name>
<gene>
    <name evidence="1" type="ORF">MAR_033898</name>
</gene>
<evidence type="ECO:0000313" key="2">
    <source>
        <dbReference type="Proteomes" id="UP001164746"/>
    </source>
</evidence>
<sequence length="739" mass="83729">MADFTHDSIWLLSNDMINKGIVCFNSQYTDITDLSFGQRKKRISENNGFVHSDDGVFVFKGRMARSLEKRFCKRTAVEAIPTLSNIDKGPARPVVRKRNVRRDIFLDLRTGEIAQEMTSQMRRENEKRYEDSMASEPLTKKHKTVYIRTLCSANLFNEHGSTSRTITIVKDMHKRFPVYKNACTDVYEITKTTDNLLFRMGLSTTVKGNGMKRSDFAKAVRLIFTFDNNTPDLTELFGGIQKEITADFQVPDRINESEHSSIYIGSRESIQINEFMRHSNAGVLLYGLQQGNLEDCDELIVDVTNTKDTKEFFETVDDILERIAVRALKPKADALLLLQTQLFENTENEQSYELLESELRKLGFGISRKIFKENGWDSRTSNNSAVYNLRSKEKHFLQPLEIDEEICRLKALYARSGVPDNEKPTFPECNKTWSIDTVKSALKGFSHLQGLGKGFGKLNVFMNNVSSEQKEETIQLVGRKLQKVGLVATDYRVHFICDVTQFCHSAGSCIYKTPSSGTLGAFAFRSQNGQERKLCALLSLHVAQKQVNQADESGTISLTTKHGRIGYLLRPLIFPDHSRTQLDIASAQIDDAQIRLCNTQFKDEHGYVRLCTLFDFEKDDLQFLDGMLVHFWGASTSPGLGKIKEHSFHQENGLHIILENRVELSEPFCKSGDSGSVVCAFCRKKRLLIALGMVIGEFKEGNDSTGNRYLALQLQAGLNQLSTLQEATYRLCTGHMDDV</sequence>
<reference evidence="1" key="1">
    <citation type="submission" date="2022-11" db="EMBL/GenBank/DDBJ databases">
        <title>Centuries of genome instability and evolution in soft-shell clam transmissible cancer (bioRxiv).</title>
        <authorList>
            <person name="Hart S.F.M."/>
            <person name="Yonemitsu M.A."/>
            <person name="Giersch R.M."/>
            <person name="Beal B.F."/>
            <person name="Arriagada G."/>
            <person name="Davis B.W."/>
            <person name="Ostrander E.A."/>
            <person name="Goff S.P."/>
            <person name="Metzger M.J."/>
        </authorList>
    </citation>
    <scope>NUCLEOTIDE SEQUENCE</scope>
    <source>
        <strain evidence="1">MELC-2E11</strain>
        <tissue evidence="1">Siphon/mantle</tissue>
    </source>
</reference>
<accession>A0ABY7GDZ5</accession>
<proteinExistence type="predicted"/>
<organism evidence="1 2">
    <name type="scientific">Mya arenaria</name>
    <name type="common">Soft-shell clam</name>
    <dbReference type="NCBI Taxonomy" id="6604"/>
    <lineage>
        <taxon>Eukaryota</taxon>
        <taxon>Metazoa</taxon>
        <taxon>Spiralia</taxon>
        <taxon>Lophotrochozoa</taxon>
        <taxon>Mollusca</taxon>
        <taxon>Bivalvia</taxon>
        <taxon>Autobranchia</taxon>
        <taxon>Heteroconchia</taxon>
        <taxon>Euheterodonta</taxon>
        <taxon>Imparidentia</taxon>
        <taxon>Neoheterodontei</taxon>
        <taxon>Myida</taxon>
        <taxon>Myoidea</taxon>
        <taxon>Myidae</taxon>
        <taxon>Mya</taxon>
    </lineage>
</organism>